<keyword evidence="6" id="KW-1185">Reference proteome</keyword>
<name>A0ABW9UAT5_9BACL</name>
<comment type="caution">
    <text evidence="5">The sequence shown here is derived from an EMBL/GenBank/DDBJ whole genome shotgun (WGS) entry which is preliminary data.</text>
</comment>
<feature type="transmembrane region" description="Helical" evidence="3">
    <location>
        <begin position="20"/>
        <end position="42"/>
    </location>
</feature>
<protein>
    <submittedName>
        <fullName evidence="5">Polysaccharide deacetylase family protein</fullName>
    </submittedName>
</protein>
<organism evidence="5 6">
    <name type="scientific">Paenibacillus anseongense</name>
    <dbReference type="NCBI Taxonomy" id="2682845"/>
    <lineage>
        <taxon>Bacteria</taxon>
        <taxon>Bacillati</taxon>
        <taxon>Bacillota</taxon>
        <taxon>Bacilli</taxon>
        <taxon>Bacillales</taxon>
        <taxon>Paenibacillaceae</taxon>
        <taxon>Paenibacillus</taxon>
    </lineage>
</organism>
<sequence>MTSFILILQTSKCGANEMKLWMMVKSTLIVIVIFVNFFPSFVSANNVIYSKEVAVLVYHHIDDQVEGSVTISTKLFERQLGALQRQGYNFITMDQFKSFMKDGAKIPDNAVLITFDDGYESFYTNAYPILKKMRIPAVNFVITKDLDNPTATLLPSLSRDQIRKMRKEFSNIDFQLHSDQLHAMKDGKPMLNNRITTNGVTETQEDLKQRVISDTKTCMAKLRELDGAKSIDSYAYPFGSYDDFTISYLNEVGVKYAFTTKAGLTSKQTDPMQIPRINAGSPYIRPHSINNLINQAIRHQLK</sequence>
<keyword evidence="3" id="KW-1133">Transmembrane helix</keyword>
<feature type="domain" description="NodB homology" evidence="4">
    <location>
        <begin position="109"/>
        <end position="302"/>
    </location>
</feature>
<dbReference type="InterPro" id="IPR002509">
    <property type="entry name" value="NODB_dom"/>
</dbReference>
<dbReference type="InterPro" id="IPR011330">
    <property type="entry name" value="Glyco_hydro/deAcase_b/a-brl"/>
</dbReference>
<keyword evidence="3" id="KW-0472">Membrane</keyword>
<dbReference type="PROSITE" id="PS51677">
    <property type="entry name" value="NODB"/>
    <property type="match status" value="1"/>
</dbReference>
<evidence type="ECO:0000313" key="6">
    <source>
        <dbReference type="Proteomes" id="UP000467637"/>
    </source>
</evidence>
<evidence type="ECO:0000313" key="5">
    <source>
        <dbReference type="EMBL" id="MVQ36126.1"/>
    </source>
</evidence>
<reference evidence="5 6" key="1">
    <citation type="submission" date="2019-12" db="EMBL/GenBank/DDBJ databases">
        <authorList>
            <person name="Huq M.A."/>
        </authorList>
    </citation>
    <scope>NUCLEOTIDE SEQUENCE [LARGE SCALE GENOMIC DNA]</scope>
    <source>
        <strain evidence="5 6">MAH-34</strain>
    </source>
</reference>
<keyword evidence="2" id="KW-0732">Signal</keyword>
<dbReference type="SUPFAM" id="SSF88713">
    <property type="entry name" value="Glycoside hydrolase/deacetylase"/>
    <property type="match status" value="1"/>
</dbReference>
<evidence type="ECO:0000259" key="4">
    <source>
        <dbReference type="PROSITE" id="PS51677"/>
    </source>
</evidence>
<dbReference type="Pfam" id="PF01522">
    <property type="entry name" value="Polysacc_deac_1"/>
    <property type="match status" value="1"/>
</dbReference>
<evidence type="ECO:0000256" key="2">
    <source>
        <dbReference type="ARBA" id="ARBA00022729"/>
    </source>
</evidence>
<evidence type="ECO:0000256" key="3">
    <source>
        <dbReference type="SAM" id="Phobius"/>
    </source>
</evidence>
<dbReference type="InterPro" id="IPR051398">
    <property type="entry name" value="Polysacch_Deacetylase"/>
</dbReference>
<keyword evidence="3" id="KW-0812">Transmembrane</keyword>
<dbReference type="Gene3D" id="3.20.20.370">
    <property type="entry name" value="Glycoside hydrolase/deacetylase"/>
    <property type="match status" value="1"/>
</dbReference>
<dbReference type="Proteomes" id="UP000467637">
    <property type="component" value="Unassembled WGS sequence"/>
</dbReference>
<proteinExistence type="predicted"/>
<comment type="subcellular location">
    <subcellularLocation>
        <location evidence="1">Secreted</location>
    </subcellularLocation>
</comment>
<dbReference type="CDD" id="cd10918">
    <property type="entry name" value="CE4_NodB_like_5s_6s"/>
    <property type="match status" value="1"/>
</dbReference>
<accession>A0ABW9UAT5</accession>
<dbReference type="PANTHER" id="PTHR34216:SF3">
    <property type="entry name" value="POLY-BETA-1,6-N-ACETYL-D-GLUCOSAMINE N-DEACETYLASE"/>
    <property type="match status" value="1"/>
</dbReference>
<gene>
    <name evidence="5" type="ORF">GON05_16010</name>
</gene>
<dbReference type="PANTHER" id="PTHR34216">
    <property type="match status" value="1"/>
</dbReference>
<dbReference type="EMBL" id="WSEM01000015">
    <property type="protein sequence ID" value="MVQ36126.1"/>
    <property type="molecule type" value="Genomic_DNA"/>
</dbReference>
<evidence type="ECO:0000256" key="1">
    <source>
        <dbReference type="ARBA" id="ARBA00004613"/>
    </source>
</evidence>